<evidence type="ECO:0000256" key="1">
    <source>
        <dbReference type="SAM" id="SignalP"/>
    </source>
</evidence>
<organism evidence="2 3">
    <name type="scientific">Thalassovita litoralis</name>
    <dbReference type="NCBI Taxonomy" id="1010611"/>
    <lineage>
        <taxon>Bacteria</taxon>
        <taxon>Pseudomonadati</taxon>
        <taxon>Pseudomonadota</taxon>
        <taxon>Alphaproteobacteria</taxon>
        <taxon>Rhodobacterales</taxon>
        <taxon>Roseobacteraceae</taxon>
        <taxon>Thalassovita</taxon>
    </lineage>
</organism>
<keyword evidence="3" id="KW-1185">Reference proteome</keyword>
<dbReference type="AlphaFoldDB" id="A0A521E6D4"/>
<name>A0A521E6D4_9RHOB</name>
<dbReference type="Gene3D" id="1.10.238.10">
    <property type="entry name" value="EF-hand"/>
    <property type="match status" value="1"/>
</dbReference>
<feature type="signal peptide" evidence="1">
    <location>
        <begin position="1"/>
        <end position="22"/>
    </location>
</feature>
<gene>
    <name evidence="2" type="ORF">SAMN06265173_11465</name>
</gene>
<proteinExistence type="predicted"/>
<evidence type="ECO:0000313" key="3">
    <source>
        <dbReference type="Proteomes" id="UP000316030"/>
    </source>
</evidence>
<reference evidence="2 3" key="1">
    <citation type="submission" date="2017-05" db="EMBL/GenBank/DDBJ databases">
        <authorList>
            <person name="Varghese N."/>
            <person name="Submissions S."/>
        </authorList>
    </citation>
    <scope>NUCLEOTIDE SEQUENCE [LARGE SCALE GENOMIC DNA]</scope>
    <source>
        <strain evidence="2 3">DSM 29506</strain>
    </source>
</reference>
<dbReference type="Proteomes" id="UP000316030">
    <property type="component" value="Unassembled WGS sequence"/>
</dbReference>
<dbReference type="SUPFAM" id="SSF47473">
    <property type="entry name" value="EF-hand"/>
    <property type="match status" value="1"/>
</dbReference>
<sequence length="84" mass="8610">MTIAHRITATAFAITLAAPLLAAQIDPAIDTDGDGAYSLAELQVVAPDMTEDSFNSYDISADGVLDADEAAAMQEAGLLPAKEG</sequence>
<feature type="chain" id="PRO_5022007599" description="EF hand" evidence="1">
    <location>
        <begin position="23"/>
        <end position="84"/>
    </location>
</feature>
<accession>A0A521E6D4</accession>
<keyword evidence="1" id="KW-0732">Signal</keyword>
<evidence type="ECO:0000313" key="2">
    <source>
        <dbReference type="EMBL" id="SMO78740.1"/>
    </source>
</evidence>
<dbReference type="EMBL" id="FXTO01000014">
    <property type="protein sequence ID" value="SMO78740.1"/>
    <property type="molecule type" value="Genomic_DNA"/>
</dbReference>
<protein>
    <recommendedName>
        <fullName evidence="4">EF hand</fullName>
    </recommendedName>
</protein>
<evidence type="ECO:0008006" key="4">
    <source>
        <dbReference type="Google" id="ProtNLM"/>
    </source>
</evidence>
<dbReference type="InterPro" id="IPR011992">
    <property type="entry name" value="EF-hand-dom_pair"/>
</dbReference>
<dbReference type="OrthoDB" id="5470953at2"/>
<dbReference type="RefSeq" id="WP_142493695.1">
    <property type="nucleotide sequence ID" value="NZ_FXTO01000014.1"/>
</dbReference>